<name>A0A9D4JCG4_DREPO</name>
<keyword evidence="2" id="KW-1185">Reference proteome</keyword>
<protein>
    <submittedName>
        <fullName evidence="1">Uncharacterized protein</fullName>
    </submittedName>
</protein>
<evidence type="ECO:0000313" key="2">
    <source>
        <dbReference type="Proteomes" id="UP000828390"/>
    </source>
</evidence>
<reference evidence="1" key="2">
    <citation type="submission" date="2020-11" db="EMBL/GenBank/DDBJ databases">
        <authorList>
            <person name="McCartney M.A."/>
            <person name="Auch B."/>
            <person name="Kono T."/>
            <person name="Mallez S."/>
            <person name="Becker A."/>
            <person name="Gohl D.M."/>
            <person name="Silverstein K.A.T."/>
            <person name="Koren S."/>
            <person name="Bechman K.B."/>
            <person name="Herman A."/>
            <person name="Abrahante J.E."/>
            <person name="Garbe J."/>
        </authorList>
    </citation>
    <scope>NUCLEOTIDE SEQUENCE</scope>
    <source>
        <strain evidence="1">Duluth1</strain>
        <tissue evidence="1">Whole animal</tissue>
    </source>
</reference>
<dbReference type="EMBL" id="JAIWYP010000006">
    <property type="protein sequence ID" value="KAH3803433.1"/>
    <property type="molecule type" value="Genomic_DNA"/>
</dbReference>
<dbReference type="AlphaFoldDB" id="A0A9D4JCG4"/>
<sequence length="80" mass="8787">MNFDTVVSVNQTSSNNKEIVLRFNKGVLAGRLGSDSSVKFGIPGDIRVTYCALHVGKADVVNGNWFKGEMEELSIYMCDI</sequence>
<proteinExistence type="predicted"/>
<reference evidence="1" key="1">
    <citation type="journal article" date="2019" name="bioRxiv">
        <title>The Genome of the Zebra Mussel, Dreissena polymorpha: A Resource for Invasive Species Research.</title>
        <authorList>
            <person name="McCartney M.A."/>
            <person name="Auch B."/>
            <person name="Kono T."/>
            <person name="Mallez S."/>
            <person name="Zhang Y."/>
            <person name="Obille A."/>
            <person name="Becker A."/>
            <person name="Abrahante J.E."/>
            <person name="Garbe J."/>
            <person name="Badalamenti J.P."/>
            <person name="Herman A."/>
            <person name="Mangelson H."/>
            <person name="Liachko I."/>
            <person name="Sullivan S."/>
            <person name="Sone E.D."/>
            <person name="Koren S."/>
            <person name="Silverstein K.A.T."/>
            <person name="Beckman K.B."/>
            <person name="Gohl D.M."/>
        </authorList>
    </citation>
    <scope>NUCLEOTIDE SEQUENCE</scope>
    <source>
        <strain evidence="1">Duluth1</strain>
        <tissue evidence="1">Whole animal</tissue>
    </source>
</reference>
<gene>
    <name evidence="1" type="ORF">DPMN_131694</name>
</gene>
<accession>A0A9D4JCG4</accession>
<organism evidence="1 2">
    <name type="scientific">Dreissena polymorpha</name>
    <name type="common">Zebra mussel</name>
    <name type="synonym">Mytilus polymorpha</name>
    <dbReference type="NCBI Taxonomy" id="45954"/>
    <lineage>
        <taxon>Eukaryota</taxon>
        <taxon>Metazoa</taxon>
        <taxon>Spiralia</taxon>
        <taxon>Lophotrochozoa</taxon>
        <taxon>Mollusca</taxon>
        <taxon>Bivalvia</taxon>
        <taxon>Autobranchia</taxon>
        <taxon>Heteroconchia</taxon>
        <taxon>Euheterodonta</taxon>
        <taxon>Imparidentia</taxon>
        <taxon>Neoheterodontei</taxon>
        <taxon>Myida</taxon>
        <taxon>Dreissenoidea</taxon>
        <taxon>Dreissenidae</taxon>
        <taxon>Dreissena</taxon>
    </lineage>
</organism>
<dbReference type="Proteomes" id="UP000828390">
    <property type="component" value="Unassembled WGS sequence"/>
</dbReference>
<evidence type="ECO:0000313" key="1">
    <source>
        <dbReference type="EMBL" id="KAH3803433.1"/>
    </source>
</evidence>
<comment type="caution">
    <text evidence="1">The sequence shown here is derived from an EMBL/GenBank/DDBJ whole genome shotgun (WGS) entry which is preliminary data.</text>
</comment>